<keyword evidence="3" id="KW-0732">Signal</keyword>
<comment type="caution">
    <text evidence="4">The sequence shown here is derived from an EMBL/GenBank/DDBJ whole genome shotgun (WGS) entry which is preliminary data.</text>
</comment>
<feature type="region of interest" description="Disordered" evidence="1">
    <location>
        <begin position="942"/>
        <end position="1074"/>
    </location>
</feature>
<feature type="region of interest" description="Disordered" evidence="1">
    <location>
        <begin position="1121"/>
        <end position="1143"/>
    </location>
</feature>
<feature type="region of interest" description="Disordered" evidence="1">
    <location>
        <begin position="255"/>
        <end position="274"/>
    </location>
</feature>
<organism evidence="4 5">
    <name type="scientific">Apatococcus lobatus</name>
    <dbReference type="NCBI Taxonomy" id="904363"/>
    <lineage>
        <taxon>Eukaryota</taxon>
        <taxon>Viridiplantae</taxon>
        <taxon>Chlorophyta</taxon>
        <taxon>core chlorophytes</taxon>
        <taxon>Trebouxiophyceae</taxon>
        <taxon>Chlorellales</taxon>
        <taxon>Chlorellaceae</taxon>
        <taxon>Apatococcus</taxon>
    </lineage>
</organism>
<feature type="compositionally biased region" description="Low complexity" evidence="1">
    <location>
        <begin position="574"/>
        <end position="591"/>
    </location>
</feature>
<feature type="transmembrane region" description="Helical" evidence="2">
    <location>
        <begin position="1079"/>
        <end position="1102"/>
    </location>
</feature>
<proteinExistence type="predicted"/>
<feature type="compositionally biased region" description="Polar residues" evidence="1">
    <location>
        <begin position="163"/>
        <end position="175"/>
    </location>
</feature>
<keyword evidence="2" id="KW-0812">Transmembrane</keyword>
<dbReference type="Proteomes" id="UP001438707">
    <property type="component" value="Unassembled WGS sequence"/>
</dbReference>
<reference evidence="4 5" key="1">
    <citation type="journal article" date="2024" name="Nat. Commun.">
        <title>Phylogenomics reveals the evolutionary origins of lichenization in chlorophyte algae.</title>
        <authorList>
            <person name="Puginier C."/>
            <person name="Libourel C."/>
            <person name="Otte J."/>
            <person name="Skaloud P."/>
            <person name="Haon M."/>
            <person name="Grisel S."/>
            <person name="Petersen M."/>
            <person name="Berrin J.G."/>
            <person name="Delaux P.M."/>
            <person name="Dal Grande F."/>
            <person name="Keller J."/>
        </authorList>
    </citation>
    <scope>NUCLEOTIDE SEQUENCE [LARGE SCALE GENOMIC DNA]</scope>
    <source>
        <strain evidence="4 5">SAG 2145</strain>
    </source>
</reference>
<feature type="region of interest" description="Disordered" evidence="1">
    <location>
        <begin position="574"/>
        <end position="661"/>
    </location>
</feature>
<accession>A0AAW1RZF5</accession>
<feature type="region of interest" description="Disordered" evidence="1">
    <location>
        <begin position="456"/>
        <end position="532"/>
    </location>
</feature>
<gene>
    <name evidence="4" type="ORF">WJX74_010288</name>
</gene>
<feature type="compositionally biased region" description="Low complexity" evidence="1">
    <location>
        <begin position="1052"/>
        <end position="1065"/>
    </location>
</feature>
<feature type="compositionally biased region" description="Low complexity" evidence="1">
    <location>
        <begin position="953"/>
        <end position="962"/>
    </location>
</feature>
<keyword evidence="2" id="KW-1133">Transmembrane helix</keyword>
<evidence type="ECO:0000256" key="2">
    <source>
        <dbReference type="SAM" id="Phobius"/>
    </source>
</evidence>
<feature type="compositionally biased region" description="Low complexity" evidence="1">
    <location>
        <begin position="970"/>
        <end position="1001"/>
    </location>
</feature>
<feature type="compositionally biased region" description="Low complexity" evidence="1">
    <location>
        <begin position="1123"/>
        <end position="1132"/>
    </location>
</feature>
<feature type="compositionally biased region" description="Pro residues" evidence="1">
    <location>
        <begin position="942"/>
        <end position="952"/>
    </location>
</feature>
<name>A0AAW1RZF5_9CHLO</name>
<feature type="region of interest" description="Disordered" evidence="1">
    <location>
        <begin position="735"/>
        <end position="757"/>
    </location>
</feature>
<feature type="region of interest" description="Disordered" evidence="1">
    <location>
        <begin position="163"/>
        <end position="192"/>
    </location>
</feature>
<evidence type="ECO:0000313" key="4">
    <source>
        <dbReference type="EMBL" id="KAK9839134.1"/>
    </source>
</evidence>
<evidence type="ECO:0000256" key="1">
    <source>
        <dbReference type="SAM" id="MobiDB-lite"/>
    </source>
</evidence>
<evidence type="ECO:0000313" key="5">
    <source>
        <dbReference type="Proteomes" id="UP001438707"/>
    </source>
</evidence>
<feature type="chain" id="PRO_5044013544" evidence="3">
    <location>
        <begin position="21"/>
        <end position="1361"/>
    </location>
</feature>
<feature type="region of interest" description="Disordered" evidence="1">
    <location>
        <begin position="60"/>
        <end position="126"/>
    </location>
</feature>
<sequence length="1361" mass="137595">MQALLHVSCLLLTLLAPMIAATSSAQALQSSAAANPRGTGGVSASTDGHQKLRAAIIMSKGPQQAKQAMSGSEGISGESLGVSSSAMRQQPFSATLAGASNPNNPAQRQGLQRSLQPPKQVTGGSVQAGLFGKTAAITSMQKSKQPQDSAPEQRANMKVSFQKLSSGNDAQQASVEPNPALDHSQFSKIGHGSPFERVADLTQSTWEDGARVIPSILDKQPALPAANDKAQQPLGAHTAKASVDGDVLFGNVPSSLFKDGRTPPSSKHLDWGRPEGGPLIQQNVVGSLSEASESSAHGASALEAAAVSGPRAQRPFEQVADLTSSSWQNGHRVIPGIAKLPHEPAVVRPLPSRTSAEKDRKHLMPAAAAWGGISDTSPRMISLQDLYTGSPTNATNASAEMSRAAIPPPPGQRSLKGRKEVEFHALNISNTPGVSAVPTLAEKSFNLSLHEASSSSAVTHAGSPAGGQSMNESSPEEKPQLPGRLMLAGGDDLLSSAASAAGSRARGYPSPPTPPAAAQFGAASGHSPPASATAAAFPGLVNPSTSPSALSGSAALLKMLAPFFNPPYAQRIPAAPGTAAGEPQPQAQAPPVTSSAQFVIPASPVRMPTSPPSSAKASSPAAAPPAPMDDGVRAGPGSALRDAPATAPGPSKSVNGHGALASVSAPHASPAVVPTPAPSTAHIPAIAAAQAPELLAAVLAVGPAPTPALHPLQTSHHTAAAPTPAPAHLPAVAAMQAPPAAAPTAAPTPAAAAARAPEPVKLLQSTAEVSPAPSTAPAAASPAAAAPAAVPVEMPPAAAMSAPHAAPINSISSVIRMAGSRVDGSTQDALAGALTQYFGASGSPVPSVSTQSALPGRHLRKLLDVQALDTGITLQSNVSSPEDLSEQLAGAVGSGHLEQSLRERGQNISSLQLISIDGLPYIQVPPPDSAIHELPVPAPAPVRLQPPFPAPAQAPQALNTPPLSGPAPAPLGAFASAPAATPDAPGPTPFDRVVQQALPNSAPAPPPFANTPPQAPLVSKPRPADPGSAGPVASPSASSMAPAGQVNEGVNPGAPASAPGPSSSGLPEAHKQGSNHTGAIVGGIVGGIVAASLMGLLLCCWLRRSCRSSRGPSQGFFTPCAHDSSSADTSSSGNQQSRPAHTKTTLAKWVWPAAAPAAASLAPLPSTAVPAPAAEVTYRNPLAPTLRPIRTSLPPKTGDLHNVPQRPTKLLGPTGVKGSSSAASESGFWWWNGAFRPPGHASASDGKRMKIVQSSGDPAVNPHAAAVLDGHRLPTASGGWLRRLTRPRGDCGQERGKCACQVMMESGDQYPTGWFTNIYRGRLESNGKCKMCQAQRNACNHWLRDVEAAHRADPEDSSDVS</sequence>
<protein>
    <submittedName>
        <fullName evidence="4">Uncharacterized protein</fullName>
    </submittedName>
</protein>
<feature type="signal peptide" evidence="3">
    <location>
        <begin position="1"/>
        <end position="20"/>
    </location>
</feature>
<feature type="compositionally biased region" description="Low complexity" evidence="1">
    <location>
        <begin position="521"/>
        <end position="532"/>
    </location>
</feature>
<feature type="compositionally biased region" description="Low complexity" evidence="1">
    <location>
        <begin position="488"/>
        <end position="507"/>
    </location>
</feature>
<feature type="region of interest" description="Disordered" evidence="1">
    <location>
        <begin position="392"/>
        <end position="415"/>
    </location>
</feature>
<keyword evidence="5" id="KW-1185">Reference proteome</keyword>
<feature type="region of interest" description="Disordered" evidence="1">
    <location>
        <begin position="1185"/>
        <end position="1222"/>
    </location>
</feature>
<keyword evidence="2" id="KW-0472">Membrane</keyword>
<evidence type="ECO:0000256" key="3">
    <source>
        <dbReference type="SAM" id="SignalP"/>
    </source>
</evidence>
<feature type="compositionally biased region" description="Polar residues" evidence="1">
    <location>
        <begin position="1133"/>
        <end position="1143"/>
    </location>
</feature>
<feature type="compositionally biased region" description="Low complexity" evidence="1">
    <location>
        <begin position="612"/>
        <end position="621"/>
    </location>
</feature>
<feature type="compositionally biased region" description="Low complexity" evidence="1">
    <location>
        <begin position="1025"/>
        <end position="1044"/>
    </location>
</feature>
<feature type="compositionally biased region" description="Pro residues" evidence="1">
    <location>
        <begin position="1002"/>
        <end position="1015"/>
    </location>
</feature>
<dbReference type="EMBL" id="JALJOS010000005">
    <property type="protein sequence ID" value="KAK9839134.1"/>
    <property type="molecule type" value="Genomic_DNA"/>
</dbReference>
<feature type="compositionally biased region" description="Polar residues" evidence="1">
    <location>
        <begin position="86"/>
        <end position="125"/>
    </location>
</feature>
<feature type="compositionally biased region" description="Low complexity" evidence="1">
    <location>
        <begin position="70"/>
        <end position="85"/>
    </location>
</feature>